<dbReference type="Pfam" id="PF04972">
    <property type="entry name" value="BON"/>
    <property type="match status" value="1"/>
</dbReference>
<evidence type="ECO:0000313" key="3">
    <source>
        <dbReference type="EMBL" id="SDO51896.1"/>
    </source>
</evidence>
<keyword evidence="4" id="KW-1185">Reference proteome</keyword>
<reference evidence="3 4" key="1">
    <citation type="submission" date="2016-10" db="EMBL/GenBank/DDBJ databases">
        <authorList>
            <person name="de Groot N.N."/>
        </authorList>
    </citation>
    <scope>NUCLEOTIDE SEQUENCE [LARGE SCALE GENOMIC DNA]</scope>
    <source>
        <strain evidence="4">L7-484,KACC 16230,DSM 25025</strain>
    </source>
</reference>
<proteinExistence type="predicted"/>
<accession>A0A1H0K7M1</accession>
<feature type="region of interest" description="Disordered" evidence="1">
    <location>
        <begin position="265"/>
        <end position="290"/>
    </location>
</feature>
<feature type="region of interest" description="Disordered" evidence="1">
    <location>
        <begin position="177"/>
        <end position="200"/>
    </location>
</feature>
<feature type="region of interest" description="Disordered" evidence="1">
    <location>
        <begin position="1"/>
        <end position="123"/>
    </location>
</feature>
<dbReference type="STRING" id="1166073.SAMN05192530_107133"/>
<dbReference type="Gene3D" id="3.30.1340.30">
    <property type="match status" value="1"/>
</dbReference>
<dbReference type="InterPro" id="IPR007055">
    <property type="entry name" value="BON_dom"/>
</dbReference>
<dbReference type="PROSITE" id="PS50914">
    <property type="entry name" value="BON"/>
    <property type="match status" value="1"/>
</dbReference>
<dbReference type="InterPro" id="IPR014004">
    <property type="entry name" value="Transpt-assoc_nodulatn_dom_bac"/>
</dbReference>
<feature type="compositionally biased region" description="Basic and acidic residues" evidence="1">
    <location>
        <begin position="13"/>
        <end position="63"/>
    </location>
</feature>
<dbReference type="Proteomes" id="UP000198793">
    <property type="component" value="Unassembled WGS sequence"/>
</dbReference>
<dbReference type="InterPro" id="IPR047800">
    <property type="entry name" value="SWFGD_dom"/>
</dbReference>
<feature type="compositionally biased region" description="Basic and acidic residues" evidence="1">
    <location>
        <begin position="177"/>
        <end position="187"/>
    </location>
</feature>
<gene>
    <name evidence="3" type="ORF">SAMN05192530_107133</name>
</gene>
<dbReference type="PANTHER" id="PTHR34606">
    <property type="entry name" value="BON DOMAIN-CONTAINING PROTEIN"/>
    <property type="match status" value="1"/>
</dbReference>
<sequence>MSDYRNSNGYGRYNDDRDDRFGRTDERTARRDAYGDDRYRSESGAFGRDDASRYGSRDTERGETGYGRGSSGDYLSSATRGYGRSSYGGSDFDRSYNNNRGYNDRGYGSNSPGYGYNTGGNMGGDRYRDAFGTGYDRRNEGYGYGSNADYRNSQSGERSFIDRASDEISSWFGDRDAERRREADHQYGGRGPKNYTRSDSRIQDDVNDRLTDDHYIDASDIEVSVKDREVTLTGHVANRDQKRRAEDLAERISGVSHVQNNLRVKNDGDSLFGTTKTTTGSSSSSGSSIL</sequence>
<dbReference type="AlphaFoldDB" id="A0A1H0K7M1"/>
<dbReference type="RefSeq" id="WP_170842616.1">
    <property type="nucleotide sequence ID" value="NZ_FNIT01000007.1"/>
</dbReference>
<dbReference type="NCBIfam" id="NF033157">
    <property type="entry name" value="SWFGD_domain"/>
    <property type="match status" value="1"/>
</dbReference>
<evidence type="ECO:0000256" key="1">
    <source>
        <dbReference type="SAM" id="MobiDB-lite"/>
    </source>
</evidence>
<feature type="compositionally biased region" description="Low complexity" evidence="1">
    <location>
        <begin position="80"/>
        <end position="115"/>
    </location>
</feature>
<dbReference type="PANTHER" id="PTHR34606:SF15">
    <property type="entry name" value="BON DOMAIN-CONTAINING PROTEIN"/>
    <property type="match status" value="1"/>
</dbReference>
<feature type="compositionally biased region" description="Low complexity" evidence="1">
    <location>
        <begin position="273"/>
        <end position="290"/>
    </location>
</feature>
<evidence type="ECO:0000259" key="2">
    <source>
        <dbReference type="PROSITE" id="PS50914"/>
    </source>
</evidence>
<dbReference type="SMART" id="SM00749">
    <property type="entry name" value="BON"/>
    <property type="match status" value="1"/>
</dbReference>
<dbReference type="InterPro" id="IPR051686">
    <property type="entry name" value="Lipoprotein_DolP"/>
</dbReference>
<feature type="domain" description="BON" evidence="2">
    <location>
        <begin position="198"/>
        <end position="266"/>
    </location>
</feature>
<dbReference type="EMBL" id="FNIT01000007">
    <property type="protein sequence ID" value="SDO51896.1"/>
    <property type="molecule type" value="Genomic_DNA"/>
</dbReference>
<protein>
    <submittedName>
        <fullName evidence="3">BON domain-containing protein</fullName>
    </submittedName>
</protein>
<name>A0A1H0K7M1_9HYPH</name>
<organism evidence="3 4">
    <name type="scientific">Aureimonas jatrophae</name>
    <dbReference type="NCBI Taxonomy" id="1166073"/>
    <lineage>
        <taxon>Bacteria</taxon>
        <taxon>Pseudomonadati</taxon>
        <taxon>Pseudomonadota</taxon>
        <taxon>Alphaproteobacteria</taxon>
        <taxon>Hyphomicrobiales</taxon>
        <taxon>Aurantimonadaceae</taxon>
        <taxon>Aureimonas</taxon>
    </lineage>
</organism>
<evidence type="ECO:0000313" key="4">
    <source>
        <dbReference type="Proteomes" id="UP000198793"/>
    </source>
</evidence>